<feature type="chain" id="PRO_5014895506" evidence="1">
    <location>
        <begin position="29"/>
        <end position="85"/>
    </location>
</feature>
<reference evidence="2" key="1">
    <citation type="submission" date="2018-01" db="EMBL/GenBank/DDBJ databases">
        <title>An insight into the sialome of Amazonian anophelines.</title>
        <authorList>
            <person name="Ribeiro J.M."/>
            <person name="Scarpassa V."/>
            <person name="Calvo E."/>
        </authorList>
    </citation>
    <scope>NUCLEOTIDE SEQUENCE</scope>
</reference>
<keyword evidence="1" id="KW-0732">Signal</keyword>
<accession>A0A2M4D3S1</accession>
<protein>
    <submittedName>
        <fullName evidence="2">Putative secreted protein</fullName>
    </submittedName>
</protein>
<proteinExistence type="predicted"/>
<feature type="signal peptide" evidence="1">
    <location>
        <begin position="1"/>
        <end position="28"/>
    </location>
</feature>
<evidence type="ECO:0000256" key="1">
    <source>
        <dbReference type="SAM" id="SignalP"/>
    </source>
</evidence>
<sequence>MSSLAVNQNIRRNICFLVLLAICTHTDTQKDNTDKNKSKLKHQVWNLIVESRALGTVWAKRFYYSVQVLTYTLFVLRPLDSPISF</sequence>
<organism evidence="2">
    <name type="scientific">Anopheles darlingi</name>
    <name type="common">Mosquito</name>
    <dbReference type="NCBI Taxonomy" id="43151"/>
    <lineage>
        <taxon>Eukaryota</taxon>
        <taxon>Metazoa</taxon>
        <taxon>Ecdysozoa</taxon>
        <taxon>Arthropoda</taxon>
        <taxon>Hexapoda</taxon>
        <taxon>Insecta</taxon>
        <taxon>Pterygota</taxon>
        <taxon>Neoptera</taxon>
        <taxon>Endopterygota</taxon>
        <taxon>Diptera</taxon>
        <taxon>Nematocera</taxon>
        <taxon>Culicoidea</taxon>
        <taxon>Culicidae</taxon>
        <taxon>Anophelinae</taxon>
        <taxon>Anopheles</taxon>
    </lineage>
</organism>
<name>A0A2M4D3S1_ANODA</name>
<dbReference type="EMBL" id="GGFL01008042">
    <property type="protein sequence ID" value="MBW72220.1"/>
    <property type="molecule type" value="Transcribed_RNA"/>
</dbReference>
<dbReference type="AlphaFoldDB" id="A0A2M4D3S1"/>
<evidence type="ECO:0000313" key="2">
    <source>
        <dbReference type="EMBL" id="MBW72220.1"/>
    </source>
</evidence>